<sequence length="219" mass="25470">MLWLERKYLSMVISNLEMAKWKNDNTLNHRCPYCGDSAKNQYKARGYHFVVEQSFIYKCHNCGKATSSVKFLNDNFPVIHKEYLKEWLKEQGVKPKAKKLPSANEFKFTPRTESLNTKDVLRKVCKNAWEVSVASTYLLNRKIPKTELYYVDNSELLSALSEKYKDRVLGNDPRIVIPFYDENGELVGVSGRAINNSPLRYLTLKFLDDVPLIYNLNEV</sequence>
<dbReference type="EMBL" id="UINC01224278">
    <property type="protein sequence ID" value="SVE53830.1"/>
    <property type="molecule type" value="Genomic_DNA"/>
</dbReference>
<reference evidence="1" key="1">
    <citation type="submission" date="2018-05" db="EMBL/GenBank/DDBJ databases">
        <authorList>
            <person name="Lanie J.A."/>
            <person name="Ng W.-L."/>
            <person name="Kazmierczak K.M."/>
            <person name="Andrzejewski T.M."/>
            <person name="Davidsen T.M."/>
            <person name="Wayne K.J."/>
            <person name="Tettelin H."/>
            <person name="Glass J.I."/>
            <person name="Rusch D."/>
            <person name="Podicherti R."/>
            <person name="Tsui H.-C.T."/>
            <person name="Winkler M.E."/>
        </authorList>
    </citation>
    <scope>NUCLEOTIDE SEQUENCE</scope>
</reference>
<evidence type="ECO:0000313" key="1">
    <source>
        <dbReference type="EMBL" id="SVE53830.1"/>
    </source>
</evidence>
<organism evidence="1">
    <name type="scientific">marine metagenome</name>
    <dbReference type="NCBI Taxonomy" id="408172"/>
    <lineage>
        <taxon>unclassified sequences</taxon>
        <taxon>metagenomes</taxon>
        <taxon>ecological metagenomes</taxon>
    </lineage>
</organism>
<gene>
    <name evidence="1" type="ORF">METZ01_LOCUS506684</name>
</gene>
<name>A0A383EBR8_9ZZZZ</name>
<dbReference type="AlphaFoldDB" id="A0A383EBR8"/>
<feature type="non-terminal residue" evidence="1">
    <location>
        <position position="219"/>
    </location>
</feature>
<proteinExistence type="predicted"/>
<accession>A0A383EBR8</accession>
<protein>
    <submittedName>
        <fullName evidence="1">Uncharacterized protein</fullName>
    </submittedName>
</protein>